<dbReference type="EMBL" id="CP113797">
    <property type="protein sequence ID" value="WAL61500.1"/>
    <property type="molecule type" value="Genomic_DNA"/>
</dbReference>
<keyword evidence="4 6" id="KW-0255">Endonuclease</keyword>
<evidence type="ECO:0000256" key="2">
    <source>
        <dbReference type="ARBA" id="ARBA00022490"/>
    </source>
</evidence>
<keyword evidence="2 6" id="KW-0963">Cytoplasm</keyword>
<dbReference type="PANTHER" id="PTHR28511:SF1">
    <property type="entry name" value="ENDONUCLEASE V"/>
    <property type="match status" value="1"/>
</dbReference>
<keyword evidence="9" id="KW-1185">Reference proteome</keyword>
<comment type="function">
    <text evidence="6">DNA repair enzyme involved in the repair of deaminated bases. Selectively cleaves double-stranded DNA at the second phosphodiester bond 3' to a deoxyinosine leaving behind the intact lesion on the nicked DNA.</text>
</comment>
<comment type="subcellular location">
    <subcellularLocation>
        <location evidence="1 6">Cytoplasm</location>
    </subcellularLocation>
</comment>
<dbReference type="RefSeq" id="WP_268611483.1">
    <property type="nucleotide sequence ID" value="NZ_CP113797.1"/>
</dbReference>
<reference evidence="8" key="1">
    <citation type="submission" date="2022-12" db="EMBL/GenBank/DDBJ databases">
        <title>Polyphasic identification of a Novel Hot-Spring Cyanobacterium Ocullathermofonsia sinensis gen nov. sp. nov. and Genomic Insights on its Adaptations to the Thermal Habitat.</title>
        <authorList>
            <person name="Daroch M."/>
            <person name="Tang J."/>
            <person name="Jiang Y."/>
        </authorList>
    </citation>
    <scope>NUCLEOTIDE SEQUENCE</scope>
    <source>
        <strain evidence="8">PKUAC-SCTA174</strain>
    </source>
</reference>
<comment type="catalytic activity">
    <reaction evidence="6">
        <text>Endonucleolytic cleavage at apurinic or apyrimidinic sites to products with a 5'-phosphate.</text>
        <dbReference type="EC" id="3.1.21.7"/>
    </reaction>
</comment>
<dbReference type="CDD" id="cd06559">
    <property type="entry name" value="Endonuclease_V"/>
    <property type="match status" value="1"/>
</dbReference>
<feature type="region of interest" description="Disordered" evidence="7">
    <location>
        <begin position="223"/>
        <end position="246"/>
    </location>
</feature>
<keyword evidence="3 6" id="KW-0540">Nuclease</keyword>
<feature type="binding site" evidence="6">
    <location>
        <position position="111"/>
    </location>
    <ligand>
        <name>Mg(2+)</name>
        <dbReference type="ChEBI" id="CHEBI:18420"/>
    </ligand>
</feature>
<comment type="similarity">
    <text evidence="6">Belongs to the endonuclease V family.</text>
</comment>
<evidence type="ECO:0000256" key="5">
    <source>
        <dbReference type="ARBA" id="ARBA00022801"/>
    </source>
</evidence>
<evidence type="ECO:0000313" key="8">
    <source>
        <dbReference type="EMBL" id="WAL61500.1"/>
    </source>
</evidence>
<dbReference type="InterPro" id="IPR007581">
    <property type="entry name" value="Endonuclease-V"/>
</dbReference>
<accession>A0A9E8ZHV3</accession>
<evidence type="ECO:0000256" key="6">
    <source>
        <dbReference type="HAMAP-Rule" id="MF_00801"/>
    </source>
</evidence>
<dbReference type="Proteomes" id="UP001163152">
    <property type="component" value="Chromosome"/>
</dbReference>
<evidence type="ECO:0000256" key="1">
    <source>
        <dbReference type="ARBA" id="ARBA00004496"/>
    </source>
</evidence>
<proteinExistence type="inferred from homology"/>
<dbReference type="KEGG" id="tsin:OXH18_05790"/>
<dbReference type="NCBIfam" id="NF008629">
    <property type="entry name" value="PRK11617.1"/>
    <property type="match status" value="1"/>
</dbReference>
<dbReference type="Gene3D" id="3.30.2170.10">
    <property type="entry name" value="archaeoglobus fulgidus dsm 4304 superfamily"/>
    <property type="match status" value="1"/>
</dbReference>
<feature type="binding site" evidence="6">
    <location>
        <position position="43"/>
    </location>
    <ligand>
        <name>Mg(2+)</name>
        <dbReference type="ChEBI" id="CHEBI:18420"/>
    </ligand>
</feature>
<dbReference type="GO" id="GO:0016891">
    <property type="term" value="F:RNA endonuclease activity producing 5'-phosphomonoesters, hydrolytic mechanism"/>
    <property type="evidence" value="ECO:0007669"/>
    <property type="project" value="TreeGrafter"/>
</dbReference>
<evidence type="ECO:0000256" key="4">
    <source>
        <dbReference type="ARBA" id="ARBA00022759"/>
    </source>
</evidence>
<comment type="cofactor">
    <cofactor evidence="6">
        <name>Mg(2+)</name>
        <dbReference type="ChEBI" id="CHEBI:18420"/>
    </cofactor>
</comment>
<sequence>MDLHHQHDWNLTPEEAIALQQSLQQAVITLDQFQSIDTVAGVDVGFEDAGHTTRAAVAVLSFPGLQLQEQTIARRPTTFPYIPGLLSFREVPAVLDALEKLHILPDLLLCDGQGTAHPRRFGIACHLGLLTNIPSIGVAKSLLVGNHADILDEKGAWQPLQHKGETIGAALRTRPKTKPLYISPGHRVSLETAIDYVLRCTTKYRLPETTRFAHKLASETPASELEKLEKKQAMATPLESEQLNLF</sequence>
<name>A0A9E8ZHV3_9CYAN</name>
<dbReference type="GO" id="GO:0006281">
    <property type="term" value="P:DNA repair"/>
    <property type="evidence" value="ECO:0007669"/>
    <property type="project" value="UniProtKB-UniRule"/>
</dbReference>
<dbReference type="GO" id="GO:0005737">
    <property type="term" value="C:cytoplasm"/>
    <property type="evidence" value="ECO:0007669"/>
    <property type="project" value="UniProtKB-SubCell"/>
</dbReference>
<keyword evidence="6" id="KW-0479">Metal-binding</keyword>
<evidence type="ECO:0000256" key="7">
    <source>
        <dbReference type="SAM" id="MobiDB-lite"/>
    </source>
</evidence>
<dbReference type="EC" id="3.1.21.7" evidence="6"/>
<dbReference type="GO" id="GO:0043737">
    <property type="term" value="F:deoxyribonuclease V activity"/>
    <property type="evidence" value="ECO:0007669"/>
    <property type="project" value="UniProtKB-UniRule"/>
</dbReference>
<keyword evidence="5 6" id="KW-0378">Hydrolase</keyword>
<keyword evidence="6" id="KW-0460">Magnesium</keyword>
<evidence type="ECO:0000313" key="9">
    <source>
        <dbReference type="Proteomes" id="UP001163152"/>
    </source>
</evidence>
<dbReference type="Pfam" id="PF04493">
    <property type="entry name" value="Endonuclease_5"/>
    <property type="match status" value="1"/>
</dbReference>
<dbReference type="PANTHER" id="PTHR28511">
    <property type="entry name" value="ENDONUCLEASE V"/>
    <property type="match status" value="1"/>
</dbReference>
<keyword evidence="6" id="KW-0227">DNA damage</keyword>
<dbReference type="GO" id="GO:0003727">
    <property type="term" value="F:single-stranded RNA binding"/>
    <property type="evidence" value="ECO:0007669"/>
    <property type="project" value="TreeGrafter"/>
</dbReference>
<protein>
    <recommendedName>
        <fullName evidence="6">Endonuclease V</fullName>
        <ecNumber evidence="6">3.1.21.7</ecNumber>
    </recommendedName>
    <alternativeName>
        <fullName evidence="6">Deoxyinosine 3'endonuclease</fullName>
    </alternativeName>
    <alternativeName>
        <fullName evidence="6">Deoxyribonuclease V</fullName>
        <shortName evidence="6">DNase V</shortName>
    </alternativeName>
</protein>
<organism evidence="8 9">
    <name type="scientific">Thermocoleostomius sinensis A174</name>
    <dbReference type="NCBI Taxonomy" id="2016057"/>
    <lineage>
        <taxon>Bacteria</taxon>
        <taxon>Bacillati</taxon>
        <taxon>Cyanobacteriota</taxon>
        <taxon>Cyanophyceae</taxon>
        <taxon>Oculatellales</taxon>
        <taxon>Oculatellaceae</taxon>
        <taxon>Thermocoleostomius</taxon>
    </lineage>
</organism>
<evidence type="ECO:0000256" key="3">
    <source>
        <dbReference type="ARBA" id="ARBA00022722"/>
    </source>
</evidence>
<dbReference type="HAMAP" id="MF_00801">
    <property type="entry name" value="Endonuclease_5"/>
    <property type="match status" value="1"/>
</dbReference>
<keyword evidence="6" id="KW-0234">DNA repair</keyword>
<dbReference type="GO" id="GO:0000287">
    <property type="term" value="F:magnesium ion binding"/>
    <property type="evidence" value="ECO:0007669"/>
    <property type="project" value="UniProtKB-UniRule"/>
</dbReference>
<dbReference type="AlphaFoldDB" id="A0A9E8ZHV3"/>
<gene>
    <name evidence="6 8" type="primary">nfi</name>
    <name evidence="8" type="ORF">OXH18_05790</name>
</gene>
<feature type="site" description="Interaction with target DNA" evidence="6">
    <location>
        <position position="81"/>
    </location>
</feature>